<name>A0ACC3T8U5_LIPKO</name>
<evidence type="ECO:0000313" key="2">
    <source>
        <dbReference type="Proteomes" id="UP001433508"/>
    </source>
</evidence>
<dbReference type="EMBL" id="MU971340">
    <property type="protein sequence ID" value="KAK9240402.1"/>
    <property type="molecule type" value="Genomic_DNA"/>
</dbReference>
<gene>
    <name evidence="1" type="ORF">V1525DRAFT_229833</name>
</gene>
<proteinExistence type="predicted"/>
<sequence>MSIFAICFPCCISNRKRRHNPAPDRHPSYYSDFNFYAEQMREGGPRPRRVSSLDSISLVGNDDDNDADELTELLSARRGGRPRSRRSWFEGWFPWVSSGRSRHQRSYNAMSTMPSKSRTRTPSLISTASFLVPSRRNSVSTFYSDEADDSNGDGSRSEHYEDFGLADAQIVPDNFVVSVPLRPTKSTNTLRSNDDPTDVSTNYDSVREGSFRSSSIHSEEDED</sequence>
<keyword evidence="2" id="KW-1185">Reference proteome</keyword>
<comment type="caution">
    <text evidence="1">The sequence shown here is derived from an EMBL/GenBank/DDBJ whole genome shotgun (WGS) entry which is preliminary data.</text>
</comment>
<organism evidence="1 2">
    <name type="scientific">Lipomyces kononenkoae</name>
    <name type="common">Yeast</name>
    <dbReference type="NCBI Taxonomy" id="34357"/>
    <lineage>
        <taxon>Eukaryota</taxon>
        <taxon>Fungi</taxon>
        <taxon>Dikarya</taxon>
        <taxon>Ascomycota</taxon>
        <taxon>Saccharomycotina</taxon>
        <taxon>Lipomycetes</taxon>
        <taxon>Lipomycetales</taxon>
        <taxon>Lipomycetaceae</taxon>
        <taxon>Lipomyces</taxon>
    </lineage>
</organism>
<evidence type="ECO:0000313" key="1">
    <source>
        <dbReference type="EMBL" id="KAK9240402.1"/>
    </source>
</evidence>
<protein>
    <submittedName>
        <fullName evidence="1">Uncharacterized protein</fullName>
    </submittedName>
</protein>
<accession>A0ACC3T8U5</accession>
<dbReference type="Proteomes" id="UP001433508">
    <property type="component" value="Unassembled WGS sequence"/>
</dbReference>
<reference evidence="2" key="1">
    <citation type="journal article" date="2024" name="Front. Bioeng. Biotechnol.">
        <title>Genome-scale model development and genomic sequencing of the oleaginous clade Lipomyces.</title>
        <authorList>
            <person name="Czajka J.J."/>
            <person name="Han Y."/>
            <person name="Kim J."/>
            <person name="Mondo S.J."/>
            <person name="Hofstad B.A."/>
            <person name="Robles A."/>
            <person name="Haridas S."/>
            <person name="Riley R."/>
            <person name="LaButti K."/>
            <person name="Pangilinan J."/>
            <person name="Andreopoulos W."/>
            <person name="Lipzen A."/>
            <person name="Yan J."/>
            <person name="Wang M."/>
            <person name="Ng V."/>
            <person name="Grigoriev I.V."/>
            <person name="Spatafora J.W."/>
            <person name="Magnuson J.K."/>
            <person name="Baker S.E."/>
            <person name="Pomraning K.R."/>
        </authorList>
    </citation>
    <scope>NUCLEOTIDE SEQUENCE [LARGE SCALE GENOMIC DNA]</scope>
    <source>
        <strain evidence="2">CBS 7786</strain>
    </source>
</reference>